<evidence type="ECO:0000259" key="3">
    <source>
        <dbReference type="PROSITE" id="PS50943"/>
    </source>
</evidence>
<dbReference type="PROSITE" id="PS50943">
    <property type="entry name" value="HTH_CROC1"/>
    <property type="match status" value="1"/>
</dbReference>
<feature type="transmembrane region" description="Helical" evidence="2">
    <location>
        <begin position="86"/>
        <end position="103"/>
    </location>
</feature>
<name>A0ABW3PDZ5_9LACO</name>
<evidence type="ECO:0000256" key="2">
    <source>
        <dbReference type="SAM" id="Phobius"/>
    </source>
</evidence>
<evidence type="ECO:0000313" key="4">
    <source>
        <dbReference type="EMBL" id="MFD1125104.1"/>
    </source>
</evidence>
<dbReference type="Pfam" id="PF01381">
    <property type="entry name" value="HTH_3"/>
    <property type="match status" value="1"/>
</dbReference>
<accession>A0ABW3PDZ5</accession>
<feature type="transmembrane region" description="Helical" evidence="2">
    <location>
        <begin position="187"/>
        <end position="206"/>
    </location>
</feature>
<organism evidence="4 5">
    <name type="scientific">Lentilactobacillus raoultii</name>
    <dbReference type="NCBI Taxonomy" id="1987503"/>
    <lineage>
        <taxon>Bacteria</taxon>
        <taxon>Bacillati</taxon>
        <taxon>Bacillota</taxon>
        <taxon>Bacilli</taxon>
        <taxon>Lactobacillales</taxon>
        <taxon>Lactobacillaceae</taxon>
        <taxon>Lentilactobacillus</taxon>
    </lineage>
</organism>
<feature type="transmembrane region" description="Helical" evidence="2">
    <location>
        <begin position="109"/>
        <end position="131"/>
    </location>
</feature>
<dbReference type="Gene3D" id="1.10.260.40">
    <property type="entry name" value="lambda repressor-like DNA-binding domains"/>
    <property type="match status" value="1"/>
</dbReference>
<dbReference type="PANTHER" id="PTHR46558">
    <property type="entry name" value="TRACRIPTIONAL REGULATORY PROTEIN-RELATED-RELATED"/>
    <property type="match status" value="1"/>
</dbReference>
<protein>
    <submittedName>
        <fullName evidence="4">Helix-turn-helix transcriptional regulator</fullName>
    </submittedName>
</protein>
<keyword evidence="2" id="KW-0812">Transmembrane</keyword>
<feature type="transmembrane region" description="Helical" evidence="2">
    <location>
        <begin position="143"/>
        <end position="167"/>
    </location>
</feature>
<reference evidence="5" key="1">
    <citation type="journal article" date="2019" name="Int. J. Syst. Evol. Microbiol.">
        <title>The Global Catalogue of Microorganisms (GCM) 10K type strain sequencing project: providing services to taxonomists for standard genome sequencing and annotation.</title>
        <authorList>
            <consortium name="The Broad Institute Genomics Platform"/>
            <consortium name="The Broad Institute Genome Sequencing Center for Infectious Disease"/>
            <person name="Wu L."/>
            <person name="Ma J."/>
        </authorList>
    </citation>
    <scope>NUCLEOTIDE SEQUENCE [LARGE SCALE GENOMIC DNA]</scope>
    <source>
        <strain evidence="5">CCUG 71848</strain>
    </source>
</reference>
<proteinExistence type="predicted"/>
<dbReference type="InterPro" id="IPR010982">
    <property type="entry name" value="Lambda_DNA-bd_dom_sf"/>
</dbReference>
<dbReference type="PANTHER" id="PTHR46558:SF15">
    <property type="entry name" value="HELIX-TURN-HELIX DOMAIN PROTEIN"/>
    <property type="match status" value="1"/>
</dbReference>
<dbReference type="InterPro" id="IPR001387">
    <property type="entry name" value="Cro/C1-type_HTH"/>
</dbReference>
<dbReference type="EMBL" id="JBHTLH010000019">
    <property type="protein sequence ID" value="MFD1125104.1"/>
    <property type="molecule type" value="Genomic_DNA"/>
</dbReference>
<sequence length="215" mass="25466">MTELSNKIKQYRKEKHLTQKDLAEKMFVSRKLISSWENGHSFPDFQAMIRLSEIFQIKIDDLLKNDNKVIEHFDEQDEQAKKDRHTLHICYNLNFLFLVLSYIDMFRPFGFHASIIPLSLIINMFVFFSHYSDWDSFKKSRKVVLSIITFIVFLLMNTYSMALNFNFQKSLNPNDVIGTFGAAAEEFILILFITFSITLAIFFHPAKEKRQRKNK</sequence>
<evidence type="ECO:0000256" key="1">
    <source>
        <dbReference type="ARBA" id="ARBA00023125"/>
    </source>
</evidence>
<keyword evidence="2" id="KW-1133">Transmembrane helix</keyword>
<keyword evidence="2" id="KW-0472">Membrane</keyword>
<evidence type="ECO:0000313" key="5">
    <source>
        <dbReference type="Proteomes" id="UP001597156"/>
    </source>
</evidence>
<dbReference type="Proteomes" id="UP001597156">
    <property type="component" value="Unassembled WGS sequence"/>
</dbReference>
<dbReference type="CDD" id="cd00093">
    <property type="entry name" value="HTH_XRE"/>
    <property type="match status" value="1"/>
</dbReference>
<comment type="caution">
    <text evidence="4">The sequence shown here is derived from an EMBL/GenBank/DDBJ whole genome shotgun (WGS) entry which is preliminary data.</text>
</comment>
<dbReference type="SUPFAM" id="SSF47413">
    <property type="entry name" value="lambda repressor-like DNA-binding domains"/>
    <property type="match status" value="1"/>
</dbReference>
<keyword evidence="1" id="KW-0238">DNA-binding</keyword>
<dbReference type="RefSeq" id="WP_121978030.1">
    <property type="nucleotide sequence ID" value="NZ_JBHTLH010000019.1"/>
</dbReference>
<keyword evidence="5" id="KW-1185">Reference proteome</keyword>
<dbReference type="SMART" id="SM00530">
    <property type="entry name" value="HTH_XRE"/>
    <property type="match status" value="1"/>
</dbReference>
<gene>
    <name evidence="4" type="ORF">ACFQ22_07025</name>
</gene>
<feature type="domain" description="HTH cro/C1-type" evidence="3">
    <location>
        <begin position="8"/>
        <end position="62"/>
    </location>
</feature>